<evidence type="ECO:0000313" key="2">
    <source>
        <dbReference type="EMBL" id="GGI65742.1"/>
    </source>
</evidence>
<accession>A0A917JH49</accession>
<dbReference type="SUPFAM" id="SSF53067">
    <property type="entry name" value="Actin-like ATPase domain"/>
    <property type="match status" value="1"/>
</dbReference>
<dbReference type="InterPro" id="IPR043129">
    <property type="entry name" value="ATPase_NBD"/>
</dbReference>
<gene>
    <name evidence="2" type="ORF">GCM10011482_13960</name>
</gene>
<dbReference type="PANTHER" id="PTHR18964:SF165">
    <property type="entry name" value="BETA-GLUCOSIDE KINASE"/>
    <property type="match status" value="1"/>
</dbReference>
<name>A0A917JH49_9ENTE</name>
<evidence type="ECO:0000313" key="3">
    <source>
        <dbReference type="Proteomes" id="UP000622610"/>
    </source>
</evidence>
<reference evidence="2" key="2">
    <citation type="submission" date="2020-09" db="EMBL/GenBank/DDBJ databases">
        <authorList>
            <person name="Sun Q."/>
            <person name="Sedlacek I."/>
        </authorList>
    </citation>
    <scope>NUCLEOTIDE SEQUENCE</scope>
    <source>
        <strain evidence="2">CCM 8433</strain>
    </source>
</reference>
<evidence type="ECO:0000256" key="1">
    <source>
        <dbReference type="ARBA" id="ARBA00006479"/>
    </source>
</evidence>
<dbReference type="Proteomes" id="UP000622610">
    <property type="component" value="Unassembled WGS sequence"/>
</dbReference>
<dbReference type="PANTHER" id="PTHR18964">
    <property type="entry name" value="ROK (REPRESSOR, ORF, KINASE) FAMILY"/>
    <property type="match status" value="1"/>
</dbReference>
<dbReference type="AlphaFoldDB" id="A0A917JH49"/>
<dbReference type="InterPro" id="IPR000600">
    <property type="entry name" value="ROK"/>
</dbReference>
<comment type="similarity">
    <text evidence="1">Belongs to the ROK (NagC/XylR) family.</text>
</comment>
<keyword evidence="3" id="KW-1185">Reference proteome</keyword>
<dbReference type="Gene3D" id="3.30.420.40">
    <property type="match status" value="2"/>
</dbReference>
<reference evidence="2" key="1">
    <citation type="journal article" date="2014" name="Int. J. Syst. Evol. Microbiol.">
        <title>Complete genome sequence of Corynebacterium casei LMG S-19264T (=DSM 44701T), isolated from a smear-ripened cheese.</title>
        <authorList>
            <consortium name="US DOE Joint Genome Institute (JGI-PGF)"/>
            <person name="Walter F."/>
            <person name="Albersmeier A."/>
            <person name="Kalinowski J."/>
            <person name="Ruckert C."/>
        </authorList>
    </citation>
    <scope>NUCLEOTIDE SEQUENCE</scope>
    <source>
        <strain evidence="2">CCM 8433</strain>
    </source>
</reference>
<proteinExistence type="inferred from homology"/>
<dbReference type="RefSeq" id="WP_188367578.1">
    <property type="nucleotide sequence ID" value="NZ_BMDT01000005.1"/>
</dbReference>
<sequence>MYIGIDIGGTFIKYGVINELGVSIEKASIATNHTKEILFADLVELVKTYQKKYPSIVGVGISAPGVILKDGTMQTAGSIQSLYGANIKELIERECQILTIVENDANAAAIAEQWIGNAEGIQNYICLVIGTGIGGGIVINGELFQGAHGRAGEFGWMLVKDMPKTGSIETASFNQRASVIGGLCFQYQKELKRHGINEVITDARLIFKREASGDCVAEKVIANFFEDLAVGLINLISNFDPELILIGGAISSDAVFMQRLSESMKEALSRHKSLAYVQQYQIATLAPTKLQNDAGMIGAVYQVHKKVQKGIRK</sequence>
<dbReference type="Pfam" id="PF00480">
    <property type="entry name" value="ROK"/>
    <property type="match status" value="1"/>
</dbReference>
<comment type="caution">
    <text evidence="2">The sequence shown here is derived from an EMBL/GenBank/DDBJ whole genome shotgun (WGS) entry which is preliminary data.</text>
</comment>
<protein>
    <submittedName>
        <fullName evidence="2">Transcriptional regulator</fullName>
    </submittedName>
</protein>
<dbReference type="EMBL" id="BMDT01000005">
    <property type="protein sequence ID" value="GGI65742.1"/>
    <property type="molecule type" value="Genomic_DNA"/>
</dbReference>
<organism evidence="2 3">
    <name type="scientific">Enterococcus alcedinis</name>
    <dbReference type="NCBI Taxonomy" id="1274384"/>
    <lineage>
        <taxon>Bacteria</taxon>
        <taxon>Bacillati</taxon>
        <taxon>Bacillota</taxon>
        <taxon>Bacilli</taxon>
        <taxon>Lactobacillales</taxon>
        <taxon>Enterococcaceae</taxon>
        <taxon>Enterococcus</taxon>
    </lineage>
</organism>